<dbReference type="CDD" id="cd22771">
    <property type="entry name" value="OTU_plant_OTU7-like"/>
    <property type="match status" value="1"/>
</dbReference>
<evidence type="ECO:0000256" key="1">
    <source>
        <dbReference type="SAM" id="MobiDB-lite"/>
    </source>
</evidence>
<comment type="caution">
    <text evidence="3">The sequence shown here is derived from an EMBL/GenBank/DDBJ whole genome shotgun (WGS) entry which is preliminary data.</text>
</comment>
<dbReference type="InterPro" id="IPR050704">
    <property type="entry name" value="Peptidase_C85-like"/>
</dbReference>
<dbReference type="EMBL" id="CANTFM010001208">
    <property type="protein sequence ID" value="CAI5736842.1"/>
    <property type="molecule type" value="Genomic_DNA"/>
</dbReference>
<gene>
    <name evidence="3" type="ORF">PDE001_LOCUS6430</name>
</gene>
<organism evidence="3 4">
    <name type="scientific">Peronospora destructor</name>
    <dbReference type="NCBI Taxonomy" id="86335"/>
    <lineage>
        <taxon>Eukaryota</taxon>
        <taxon>Sar</taxon>
        <taxon>Stramenopiles</taxon>
        <taxon>Oomycota</taxon>
        <taxon>Peronosporomycetes</taxon>
        <taxon>Peronosporales</taxon>
        <taxon>Peronosporaceae</taxon>
        <taxon>Peronospora</taxon>
    </lineage>
</organism>
<name>A0AAV0UK58_9STRA</name>
<evidence type="ECO:0000259" key="2">
    <source>
        <dbReference type="PROSITE" id="PS50802"/>
    </source>
</evidence>
<accession>A0AAV0UK58</accession>
<evidence type="ECO:0000313" key="3">
    <source>
        <dbReference type="EMBL" id="CAI5736842.1"/>
    </source>
</evidence>
<dbReference type="PANTHER" id="PTHR12419">
    <property type="entry name" value="OTU DOMAIN CONTAINING PROTEIN"/>
    <property type="match status" value="1"/>
</dbReference>
<dbReference type="PANTHER" id="PTHR12419:SF7">
    <property type="entry name" value="OTU DOMAIN-CONTAINING PROTEIN 3"/>
    <property type="match status" value="1"/>
</dbReference>
<dbReference type="InterPro" id="IPR038765">
    <property type="entry name" value="Papain-like_cys_pep_sf"/>
</dbReference>
<reference evidence="3" key="1">
    <citation type="submission" date="2022-12" db="EMBL/GenBank/DDBJ databases">
        <authorList>
            <person name="Webb A."/>
        </authorList>
    </citation>
    <scope>NUCLEOTIDE SEQUENCE</scope>
    <source>
        <strain evidence="3">Pd1</strain>
    </source>
</reference>
<proteinExistence type="predicted"/>
<dbReference type="PROSITE" id="PS50802">
    <property type="entry name" value="OTU"/>
    <property type="match status" value="1"/>
</dbReference>
<dbReference type="AlphaFoldDB" id="A0AAV0UK58"/>
<dbReference type="GO" id="GO:0016579">
    <property type="term" value="P:protein deubiquitination"/>
    <property type="evidence" value="ECO:0007669"/>
    <property type="project" value="TreeGrafter"/>
</dbReference>
<sequence>MGRKAVKKLVKKAPKITYLSYIVNDDGLKLMRKQLADVGCKLHEVKGDGNCLFRALSDQLFGDQQQHEQVREKIVNYLEQHRNDFEPFMEDEEKFEKYCERMRENGTWGGNQELYAAARLFQAYIIVHQNQPSARIMVIECDQLKPTRFIHVAYHGEDHYDSVRSITDPIEPDSLPVSIELDCNGFRSEEFAKRRQAHATPVASDEQRVVSKSSTDPADGEADQLASNLDEQLQIAAKRENDATKMTLSKKKKRQMRKVKKAAKRSARQLQPTLK</sequence>
<dbReference type="SUPFAM" id="SSF54001">
    <property type="entry name" value="Cysteine proteinases"/>
    <property type="match status" value="1"/>
</dbReference>
<dbReference type="Gene3D" id="3.90.70.80">
    <property type="match status" value="1"/>
</dbReference>
<dbReference type="Pfam" id="PF02338">
    <property type="entry name" value="OTU"/>
    <property type="match status" value="1"/>
</dbReference>
<keyword evidence="4" id="KW-1185">Reference proteome</keyword>
<dbReference type="GO" id="GO:0004843">
    <property type="term" value="F:cysteine-type deubiquitinase activity"/>
    <property type="evidence" value="ECO:0007669"/>
    <property type="project" value="TreeGrafter"/>
</dbReference>
<feature type="domain" description="OTU" evidence="2">
    <location>
        <begin position="40"/>
        <end position="166"/>
    </location>
</feature>
<dbReference type="InterPro" id="IPR003323">
    <property type="entry name" value="OTU_dom"/>
</dbReference>
<protein>
    <recommendedName>
        <fullName evidence="2">OTU domain-containing protein</fullName>
    </recommendedName>
</protein>
<dbReference type="Proteomes" id="UP001162029">
    <property type="component" value="Unassembled WGS sequence"/>
</dbReference>
<feature type="compositionally biased region" description="Basic residues" evidence="1">
    <location>
        <begin position="248"/>
        <end position="267"/>
    </location>
</feature>
<evidence type="ECO:0000313" key="4">
    <source>
        <dbReference type="Proteomes" id="UP001162029"/>
    </source>
</evidence>
<feature type="region of interest" description="Disordered" evidence="1">
    <location>
        <begin position="194"/>
        <end position="275"/>
    </location>
</feature>